<protein>
    <recommendedName>
        <fullName evidence="6 12">Nicotinate-nucleotide pyrophosphorylase [carboxylating]</fullName>
        <ecNumber evidence="5 12">2.4.2.19</ecNumber>
    </recommendedName>
    <alternativeName>
        <fullName evidence="10 12">Quinolinate phosphoribosyltransferase [decarboxylating]</fullName>
    </alternativeName>
</protein>
<dbReference type="PIRSF" id="PIRSF006250">
    <property type="entry name" value="NadC_ModD"/>
    <property type="match status" value="1"/>
</dbReference>
<keyword evidence="9 12" id="KW-0808">Transferase</keyword>
<evidence type="ECO:0000256" key="9">
    <source>
        <dbReference type="ARBA" id="ARBA00022679"/>
    </source>
</evidence>
<dbReference type="FunFam" id="3.90.1170.20:FF:000003">
    <property type="entry name" value="Nicotinate-nucleotide pyrophosphorylase [carboxylating]"/>
    <property type="match status" value="1"/>
</dbReference>
<dbReference type="PANTHER" id="PTHR32179:SF3">
    <property type="entry name" value="NICOTINATE-NUCLEOTIDE PYROPHOSPHORYLASE [CARBOXYLATING]"/>
    <property type="match status" value="1"/>
</dbReference>
<evidence type="ECO:0000256" key="4">
    <source>
        <dbReference type="ARBA" id="ARBA00011218"/>
    </source>
</evidence>
<dbReference type="InterPro" id="IPR027277">
    <property type="entry name" value="NadC/ModD"/>
</dbReference>
<dbReference type="InterPro" id="IPR013785">
    <property type="entry name" value="Aldolase_TIM"/>
</dbReference>
<feature type="domain" description="Quinolinate phosphoribosyl transferase C-terminal" evidence="13">
    <location>
        <begin position="147"/>
        <end position="303"/>
    </location>
</feature>
<evidence type="ECO:0000256" key="11">
    <source>
        <dbReference type="ARBA" id="ARBA00047445"/>
    </source>
</evidence>
<dbReference type="Proteomes" id="UP000241769">
    <property type="component" value="Unassembled WGS sequence"/>
</dbReference>
<dbReference type="OrthoDB" id="10067394at2759"/>
<evidence type="ECO:0000256" key="1">
    <source>
        <dbReference type="ARBA" id="ARBA00003237"/>
    </source>
</evidence>
<comment type="caution">
    <text evidence="15">The sequence shown here is derived from an EMBL/GenBank/DDBJ whole genome shotgun (WGS) entry which is preliminary data.</text>
</comment>
<dbReference type="Gene3D" id="3.90.1170.20">
    <property type="entry name" value="Quinolinate phosphoribosyl transferase, N-terminal domain"/>
    <property type="match status" value="1"/>
</dbReference>
<dbReference type="GO" id="GO:0005737">
    <property type="term" value="C:cytoplasm"/>
    <property type="evidence" value="ECO:0007669"/>
    <property type="project" value="TreeGrafter"/>
</dbReference>
<dbReference type="InterPro" id="IPR004393">
    <property type="entry name" value="NadC"/>
</dbReference>
<organism evidence="15 16">
    <name type="scientific">Planoprotostelium fungivorum</name>
    <dbReference type="NCBI Taxonomy" id="1890364"/>
    <lineage>
        <taxon>Eukaryota</taxon>
        <taxon>Amoebozoa</taxon>
        <taxon>Evosea</taxon>
        <taxon>Variosea</taxon>
        <taxon>Cavosteliida</taxon>
        <taxon>Cavosteliaceae</taxon>
        <taxon>Planoprotostelium</taxon>
    </lineage>
</organism>
<keyword evidence="8 12" id="KW-0328">Glycosyltransferase</keyword>
<dbReference type="FunFam" id="3.20.20.70:FF:000090">
    <property type="entry name" value="Nicotinate-nucleotide pyrophosphorylase [carboxylating]"/>
    <property type="match status" value="1"/>
</dbReference>
<evidence type="ECO:0000256" key="12">
    <source>
        <dbReference type="PIRNR" id="PIRNR006250"/>
    </source>
</evidence>
<dbReference type="UniPathway" id="UPA00253">
    <property type="reaction ID" value="UER00331"/>
</dbReference>
<evidence type="ECO:0000256" key="7">
    <source>
        <dbReference type="ARBA" id="ARBA00022642"/>
    </source>
</evidence>
<evidence type="ECO:0000256" key="3">
    <source>
        <dbReference type="ARBA" id="ARBA00009400"/>
    </source>
</evidence>
<dbReference type="Gene3D" id="3.20.20.70">
    <property type="entry name" value="Aldolase class I"/>
    <property type="match status" value="1"/>
</dbReference>
<evidence type="ECO:0000256" key="5">
    <source>
        <dbReference type="ARBA" id="ARBA00011944"/>
    </source>
</evidence>
<comment type="catalytic activity">
    <reaction evidence="11 12">
        <text>nicotinate beta-D-ribonucleotide + CO2 + diphosphate = quinolinate + 5-phospho-alpha-D-ribose 1-diphosphate + 2 H(+)</text>
        <dbReference type="Rhea" id="RHEA:12733"/>
        <dbReference type="ChEBI" id="CHEBI:15378"/>
        <dbReference type="ChEBI" id="CHEBI:16526"/>
        <dbReference type="ChEBI" id="CHEBI:29959"/>
        <dbReference type="ChEBI" id="CHEBI:33019"/>
        <dbReference type="ChEBI" id="CHEBI:57502"/>
        <dbReference type="ChEBI" id="CHEBI:58017"/>
        <dbReference type="EC" id="2.4.2.19"/>
    </reaction>
</comment>
<comment type="pathway">
    <text evidence="2 12">Cofactor biosynthesis; NAD(+) biosynthesis; nicotinate D-ribonucleotide from quinolinate: step 1/1.</text>
</comment>
<dbReference type="EC" id="2.4.2.19" evidence="5 12"/>
<evidence type="ECO:0000259" key="13">
    <source>
        <dbReference type="Pfam" id="PF01729"/>
    </source>
</evidence>
<dbReference type="STRING" id="1890364.A0A2P6MQW0"/>
<dbReference type="InterPro" id="IPR022412">
    <property type="entry name" value="Quinolinate_PRibosylTrfase_N"/>
</dbReference>
<evidence type="ECO:0000256" key="6">
    <source>
        <dbReference type="ARBA" id="ARBA00020990"/>
    </source>
</evidence>
<comment type="subunit">
    <text evidence="4 12">Hexamer formed by 3 homodimers.</text>
</comment>
<evidence type="ECO:0000256" key="8">
    <source>
        <dbReference type="ARBA" id="ARBA00022676"/>
    </source>
</evidence>
<reference evidence="15 16" key="1">
    <citation type="journal article" date="2018" name="Genome Biol. Evol.">
        <title>Multiple Roots of Fruiting Body Formation in Amoebozoa.</title>
        <authorList>
            <person name="Hillmann F."/>
            <person name="Forbes G."/>
            <person name="Novohradska S."/>
            <person name="Ferling I."/>
            <person name="Riege K."/>
            <person name="Groth M."/>
            <person name="Westermann M."/>
            <person name="Marz M."/>
            <person name="Spaller T."/>
            <person name="Winckler T."/>
            <person name="Schaap P."/>
            <person name="Glockner G."/>
        </authorList>
    </citation>
    <scope>NUCLEOTIDE SEQUENCE [LARGE SCALE GENOMIC DNA]</scope>
    <source>
        <strain evidence="15 16">Jena</strain>
    </source>
</reference>
<dbReference type="Pfam" id="PF02749">
    <property type="entry name" value="QRPTase_N"/>
    <property type="match status" value="1"/>
</dbReference>
<dbReference type="Pfam" id="PF01729">
    <property type="entry name" value="QRPTase_C"/>
    <property type="match status" value="1"/>
</dbReference>
<dbReference type="InterPro" id="IPR037128">
    <property type="entry name" value="Quinolinate_PRibosylTase_N_sf"/>
</dbReference>
<evidence type="ECO:0000313" key="15">
    <source>
        <dbReference type="EMBL" id="PRP74082.1"/>
    </source>
</evidence>
<dbReference type="SUPFAM" id="SSF51690">
    <property type="entry name" value="Nicotinate/Quinolinate PRTase C-terminal domain-like"/>
    <property type="match status" value="1"/>
</dbReference>
<feature type="domain" description="Quinolinate phosphoribosyl transferase N-terminal" evidence="14">
    <location>
        <begin position="38"/>
        <end position="118"/>
    </location>
</feature>
<dbReference type="SUPFAM" id="SSF54675">
    <property type="entry name" value="Nicotinate/Quinolinate PRTase N-terminal domain-like"/>
    <property type="match status" value="1"/>
</dbReference>
<dbReference type="GO" id="GO:0009435">
    <property type="term" value="P:NAD+ biosynthetic process"/>
    <property type="evidence" value="ECO:0007669"/>
    <property type="project" value="UniProtKB-UniPathway"/>
</dbReference>
<comment type="function">
    <text evidence="1 12">Involved in the catabolism of quinolinic acid (QA).</text>
</comment>
<gene>
    <name evidence="15" type="ORF">PROFUN_08706</name>
</gene>
<dbReference type="AlphaFoldDB" id="A0A2P6MQW0"/>
<name>A0A2P6MQW0_9EUKA</name>
<comment type="similarity">
    <text evidence="3 12">Belongs to the NadC/ModD family.</text>
</comment>
<dbReference type="InterPro" id="IPR002638">
    <property type="entry name" value="Quinolinate_PRibosylTrfase_C"/>
</dbReference>
<accession>A0A2P6MQW0</accession>
<sequence length="310" mass="33993">MEQDQLEHLTTFQWDKSTIELWLKEDIPSFDYGGFVVGDKNEVATLFCKQNGVLAGRTFFQEVFTYLGCSVEWMIKEGTHIDVTSAEKKRVPVAIVRGEARKILAGERTALNILARCSGIATRARALRQTADAQGKTSLRMSVVTNEGYRGCIAGTRKTTPGFRAVEKYGIMVGGCDPHRMDLSSMIMLKDNHVWSTGSITKAVQKAKRGGGFALKIDVECQTFEDAEEAAKAGADIVMLDNFAPEELKKTARRLKSLFPTLLIEASGGVTGNTVAEYFDDSVDIISMGSLTQGVPHIDFSLKVPQPNKA</sequence>
<dbReference type="NCBIfam" id="TIGR00078">
    <property type="entry name" value="nadC"/>
    <property type="match status" value="1"/>
</dbReference>
<dbReference type="InParanoid" id="A0A2P6MQW0"/>
<dbReference type="FunCoup" id="A0A2P6MQW0">
    <property type="interactions" value="211"/>
</dbReference>
<evidence type="ECO:0000256" key="10">
    <source>
        <dbReference type="ARBA" id="ARBA00033102"/>
    </source>
</evidence>
<dbReference type="CDD" id="cd01572">
    <property type="entry name" value="QPRTase"/>
    <property type="match status" value="1"/>
</dbReference>
<keyword evidence="16" id="KW-1185">Reference proteome</keyword>
<dbReference type="EMBL" id="MDYQ01000502">
    <property type="protein sequence ID" value="PRP74082.1"/>
    <property type="molecule type" value="Genomic_DNA"/>
</dbReference>
<dbReference type="GO" id="GO:0004514">
    <property type="term" value="F:nicotinate-nucleotide diphosphorylase (carboxylating) activity"/>
    <property type="evidence" value="ECO:0007669"/>
    <property type="project" value="UniProtKB-EC"/>
</dbReference>
<dbReference type="GO" id="GO:0034213">
    <property type="term" value="P:quinolinate catabolic process"/>
    <property type="evidence" value="ECO:0007669"/>
    <property type="project" value="TreeGrafter"/>
</dbReference>
<dbReference type="InterPro" id="IPR036068">
    <property type="entry name" value="Nicotinate_pribotase-like_C"/>
</dbReference>
<evidence type="ECO:0000259" key="14">
    <source>
        <dbReference type="Pfam" id="PF02749"/>
    </source>
</evidence>
<dbReference type="PANTHER" id="PTHR32179">
    <property type="entry name" value="NICOTINATE-NUCLEOTIDE PYROPHOSPHORYLASE [CARBOXYLATING]"/>
    <property type="match status" value="1"/>
</dbReference>
<proteinExistence type="inferred from homology"/>
<keyword evidence="7 12" id="KW-0662">Pyridine nucleotide biosynthesis</keyword>
<evidence type="ECO:0000313" key="16">
    <source>
        <dbReference type="Proteomes" id="UP000241769"/>
    </source>
</evidence>
<evidence type="ECO:0000256" key="2">
    <source>
        <dbReference type="ARBA" id="ARBA00004893"/>
    </source>
</evidence>